<dbReference type="STRING" id="1676925.ENSPKIP00000033217"/>
<keyword evidence="14" id="KW-1185">Reference proteome</keyword>
<evidence type="ECO:0000256" key="2">
    <source>
        <dbReference type="ARBA" id="ARBA00022475"/>
    </source>
</evidence>
<sequence length="309" mass="34713">MREELGAEANCSNRSAGGEPCHGSERRFPFLQVALLGSVFVVAALGNLLFLHALWKKRKRNSRTQLFLLHLCIADLLLAFFQVLPQLFMGITPHFRGSDVACRAVKYLQVVGMSASAYLIAAMTVERYNAVCRPSVSFFRGSFRRYVAIGAAWATALAFSSPQLFIFSLRETQEHVYDCQATFIDPWGSEIYITWVTLSVFICPAVILLFCQIQICTGIYLNMKRKSLQSAAKEGRSASKGVSKTMLKTVKMTFVIIVVHMLCWSPFFLLQLWSTWNSQSAPTEAPAFIVMLLASLSCCTNPWIYLYYS</sequence>
<dbReference type="GO" id="GO:0005886">
    <property type="term" value="C:plasma membrane"/>
    <property type="evidence" value="ECO:0007669"/>
    <property type="project" value="UniProtKB-SubCell"/>
</dbReference>
<keyword evidence="2" id="KW-1003">Cell membrane</keyword>
<dbReference type="InterPro" id="IPR000276">
    <property type="entry name" value="GPCR_Rhodpsn"/>
</dbReference>
<keyword evidence="7 10" id="KW-0675">Receptor</keyword>
<evidence type="ECO:0000256" key="9">
    <source>
        <dbReference type="ARBA" id="ARBA00023224"/>
    </source>
</evidence>
<evidence type="ECO:0000256" key="6">
    <source>
        <dbReference type="ARBA" id="ARBA00023136"/>
    </source>
</evidence>
<feature type="transmembrane region" description="Helical" evidence="10">
    <location>
        <begin position="254"/>
        <end position="273"/>
    </location>
</feature>
<dbReference type="GO" id="GO:0001992">
    <property type="term" value="P:regulation of systemic arterial blood pressure by vasopressin"/>
    <property type="evidence" value="ECO:0007669"/>
    <property type="project" value="TreeGrafter"/>
</dbReference>
<evidence type="ECO:0000256" key="7">
    <source>
        <dbReference type="ARBA" id="ARBA00023170"/>
    </source>
</evidence>
<dbReference type="PRINTS" id="PR00896">
    <property type="entry name" value="VASOPRESSINR"/>
</dbReference>
<evidence type="ECO:0000256" key="10">
    <source>
        <dbReference type="RuleBase" id="RU046427"/>
    </source>
</evidence>
<evidence type="ECO:0000256" key="11">
    <source>
        <dbReference type="SAM" id="MobiDB-lite"/>
    </source>
</evidence>
<keyword evidence="4 10" id="KW-1133">Transmembrane helix</keyword>
<dbReference type="GO" id="GO:0005000">
    <property type="term" value="F:vasopressin receptor activity"/>
    <property type="evidence" value="ECO:0007669"/>
    <property type="project" value="InterPro"/>
</dbReference>
<evidence type="ECO:0000313" key="14">
    <source>
        <dbReference type="Proteomes" id="UP000261540"/>
    </source>
</evidence>
<dbReference type="Ensembl" id="ENSPKIT00000014103.1">
    <property type="protein sequence ID" value="ENSPKIP00000033217.1"/>
    <property type="gene ID" value="ENSPKIG00000013008.1"/>
</dbReference>
<protein>
    <submittedName>
        <fullName evidence="13">Arginine vasopressin receptor 2, like</fullName>
    </submittedName>
</protein>
<feature type="transmembrane region" description="Helical" evidence="10">
    <location>
        <begin position="192"/>
        <end position="221"/>
    </location>
</feature>
<dbReference type="GeneTree" id="ENSGT01050000244882"/>
<dbReference type="KEGG" id="pki:111846163"/>
<evidence type="ECO:0000256" key="3">
    <source>
        <dbReference type="ARBA" id="ARBA00022692"/>
    </source>
</evidence>
<keyword evidence="6 10" id="KW-0472">Membrane</keyword>
<name>A0A3B3SR99_9TELE</name>
<dbReference type="InterPro" id="IPR017452">
    <property type="entry name" value="GPCR_Rhodpsn_7TM"/>
</dbReference>
<dbReference type="RefSeq" id="XP_023671874.1">
    <property type="nucleotide sequence ID" value="XM_023816106.2"/>
</dbReference>
<dbReference type="CTD" id="100004053"/>
<dbReference type="PANTHER" id="PTHR24241:SF20">
    <property type="entry name" value="VASOPRESSIN V2 RECEPTOR"/>
    <property type="match status" value="1"/>
</dbReference>
<dbReference type="SUPFAM" id="SSF81321">
    <property type="entry name" value="Family A G protein-coupled receptor-like"/>
    <property type="match status" value="1"/>
</dbReference>
<dbReference type="GO" id="GO:0042277">
    <property type="term" value="F:peptide binding"/>
    <property type="evidence" value="ECO:0007669"/>
    <property type="project" value="TreeGrafter"/>
</dbReference>
<dbReference type="PROSITE" id="PS50262">
    <property type="entry name" value="G_PROTEIN_RECEP_F1_2"/>
    <property type="match status" value="1"/>
</dbReference>
<dbReference type="GO" id="GO:0032870">
    <property type="term" value="P:cellular response to hormone stimulus"/>
    <property type="evidence" value="ECO:0007669"/>
    <property type="project" value="TreeGrafter"/>
</dbReference>
<evidence type="ECO:0000259" key="12">
    <source>
        <dbReference type="PROSITE" id="PS50262"/>
    </source>
</evidence>
<keyword evidence="5 10" id="KW-0297">G-protein coupled receptor</keyword>
<dbReference type="GO" id="GO:0045907">
    <property type="term" value="P:positive regulation of vasoconstriction"/>
    <property type="evidence" value="ECO:0007669"/>
    <property type="project" value="TreeGrafter"/>
</dbReference>
<evidence type="ECO:0000256" key="5">
    <source>
        <dbReference type="ARBA" id="ARBA00023040"/>
    </source>
</evidence>
<evidence type="ECO:0000256" key="8">
    <source>
        <dbReference type="ARBA" id="ARBA00023180"/>
    </source>
</evidence>
<feature type="transmembrane region" description="Helical" evidence="10">
    <location>
        <begin position="33"/>
        <end position="54"/>
    </location>
</feature>
<organism evidence="13 14">
    <name type="scientific">Paramormyrops kingsleyae</name>
    <dbReference type="NCBI Taxonomy" id="1676925"/>
    <lineage>
        <taxon>Eukaryota</taxon>
        <taxon>Metazoa</taxon>
        <taxon>Chordata</taxon>
        <taxon>Craniata</taxon>
        <taxon>Vertebrata</taxon>
        <taxon>Euteleostomi</taxon>
        <taxon>Actinopterygii</taxon>
        <taxon>Neopterygii</taxon>
        <taxon>Teleostei</taxon>
        <taxon>Osteoglossocephala</taxon>
        <taxon>Osteoglossomorpha</taxon>
        <taxon>Osteoglossiformes</taxon>
        <taxon>Mormyridae</taxon>
        <taxon>Paramormyrops</taxon>
    </lineage>
</organism>
<keyword evidence="8 10" id="KW-0325">Glycoprotein</keyword>
<feature type="transmembrane region" description="Helical" evidence="10">
    <location>
        <begin position="66"/>
        <end position="84"/>
    </location>
</feature>
<comment type="subcellular location">
    <subcellularLocation>
        <location evidence="1 10">Cell membrane</location>
        <topology evidence="1 10">Multi-pass membrane protein</topology>
    </subcellularLocation>
</comment>
<feature type="transmembrane region" description="Helical" evidence="10">
    <location>
        <begin position="146"/>
        <end position="167"/>
    </location>
</feature>
<keyword evidence="3 10" id="KW-0812">Transmembrane</keyword>
<comment type="similarity">
    <text evidence="10">Belongs to the G-protein coupled receptor 1 family. Vasopressin/oxytocin receptor subfamily.</text>
</comment>
<dbReference type="PANTHER" id="PTHR24241">
    <property type="entry name" value="NEUROPEPTIDE RECEPTOR-RELATED G-PROTEIN COUPLED RECEPTOR"/>
    <property type="match status" value="1"/>
</dbReference>
<evidence type="ECO:0000313" key="13">
    <source>
        <dbReference type="Ensembl" id="ENSPKIP00000033217.1"/>
    </source>
</evidence>
<evidence type="ECO:0000256" key="4">
    <source>
        <dbReference type="ARBA" id="ARBA00022989"/>
    </source>
</evidence>
<dbReference type="Proteomes" id="UP000261540">
    <property type="component" value="Unplaced"/>
</dbReference>
<reference evidence="13" key="2">
    <citation type="submission" date="2025-09" db="UniProtKB">
        <authorList>
            <consortium name="Ensembl"/>
        </authorList>
    </citation>
    <scope>IDENTIFICATION</scope>
</reference>
<dbReference type="AlphaFoldDB" id="A0A3B3SR99"/>
<dbReference type="GeneID" id="111846163"/>
<feature type="transmembrane region" description="Helical" evidence="10">
    <location>
        <begin position="285"/>
        <end position="308"/>
    </location>
</feature>
<proteinExistence type="inferred from homology"/>
<keyword evidence="9 10" id="KW-0807">Transducer</keyword>
<dbReference type="PRINTS" id="PR00237">
    <property type="entry name" value="GPCRRHODOPSN"/>
</dbReference>
<feature type="region of interest" description="Disordered" evidence="11">
    <location>
        <begin position="1"/>
        <end position="21"/>
    </location>
</feature>
<feature type="transmembrane region" description="Helical" evidence="10">
    <location>
        <begin position="104"/>
        <end position="125"/>
    </location>
</feature>
<evidence type="ECO:0000256" key="1">
    <source>
        <dbReference type="ARBA" id="ARBA00004651"/>
    </source>
</evidence>
<accession>A0A3B3SR99</accession>
<dbReference type="Pfam" id="PF00001">
    <property type="entry name" value="7tm_1"/>
    <property type="match status" value="1"/>
</dbReference>
<dbReference type="Gene3D" id="1.20.1070.10">
    <property type="entry name" value="Rhodopsin 7-helix transmembrane proteins"/>
    <property type="match status" value="1"/>
</dbReference>
<dbReference type="PROSITE" id="PS00237">
    <property type="entry name" value="G_PROTEIN_RECEP_F1_1"/>
    <property type="match status" value="1"/>
</dbReference>
<feature type="domain" description="G-protein coupled receptors family 1 profile" evidence="12">
    <location>
        <begin position="46"/>
        <end position="305"/>
    </location>
</feature>
<dbReference type="OrthoDB" id="5987909at2759"/>
<reference evidence="13" key="1">
    <citation type="submission" date="2025-08" db="UniProtKB">
        <authorList>
            <consortium name="Ensembl"/>
        </authorList>
    </citation>
    <scope>IDENTIFICATION</scope>
</reference>
<dbReference type="InterPro" id="IPR001817">
    <property type="entry name" value="Vasoprsn_rcpt"/>
</dbReference>